<evidence type="ECO:0008006" key="3">
    <source>
        <dbReference type="Google" id="ProtNLM"/>
    </source>
</evidence>
<dbReference type="GeneID" id="84802438"/>
<evidence type="ECO:0000313" key="2">
    <source>
        <dbReference type="Proteomes" id="UP000427636"/>
    </source>
</evidence>
<evidence type="ECO:0000313" key="1">
    <source>
        <dbReference type="EMBL" id="QGS07517.1"/>
    </source>
</evidence>
<name>A0ABX6FG93_9BACL</name>
<accession>A0ABX6FG93</accession>
<gene>
    <name evidence="1" type="ORF">FOC50_04155</name>
</gene>
<proteinExistence type="predicted"/>
<sequence>MASGLFTSQQALANDTSQKNIEAKLNSAQWKGLKPSRTGGDNIAFVDKASLNSDEVKEIKTLGENEKVDGCTVYKLVYEKNSVGTTNSTKEKIQKILPKTGDVIGGDT</sequence>
<dbReference type="EMBL" id="CP046313">
    <property type="protein sequence ID" value="QGS07517.1"/>
    <property type="molecule type" value="Genomic_DNA"/>
</dbReference>
<protein>
    <recommendedName>
        <fullName evidence="3">Peptidase</fullName>
    </recommendedName>
</protein>
<reference evidence="1 2" key="1">
    <citation type="submission" date="2019-11" db="EMBL/GenBank/DDBJ databases">
        <title>FDA dAtabase for Regulatory Grade micrObial Sequences (FDA-ARGOS): Supporting development and validation of Infectious Disease Dx tests.</title>
        <authorList>
            <person name="Turner S."/>
            <person name="Byrd R."/>
            <person name="Tallon L."/>
            <person name="Sadzewicz L."/>
            <person name="Vavikolanu K."/>
            <person name="Mehta A."/>
            <person name="Aluvathingal J."/>
            <person name="Nadendla S."/>
            <person name="Myers T."/>
            <person name="Yan Y."/>
            <person name="Sichtig H."/>
        </authorList>
    </citation>
    <scope>NUCLEOTIDE SEQUENCE [LARGE SCALE GENOMIC DNA]</scope>
    <source>
        <strain evidence="1 2">FDAARGOS_742</strain>
    </source>
</reference>
<organism evidence="1 2">
    <name type="scientific">Gemella sanguinis</name>
    <dbReference type="NCBI Taxonomy" id="84135"/>
    <lineage>
        <taxon>Bacteria</taxon>
        <taxon>Bacillati</taxon>
        <taxon>Bacillota</taxon>
        <taxon>Bacilli</taxon>
        <taxon>Bacillales</taxon>
        <taxon>Gemellaceae</taxon>
        <taxon>Gemella</taxon>
    </lineage>
</organism>
<keyword evidence="2" id="KW-1185">Reference proteome</keyword>
<dbReference type="RefSeq" id="WP_155824724.1">
    <property type="nucleotide sequence ID" value="NZ_CP046313.1"/>
</dbReference>
<dbReference type="Proteomes" id="UP000427636">
    <property type="component" value="Chromosome"/>
</dbReference>